<dbReference type="Proteomes" id="UP000032233">
    <property type="component" value="Unassembled WGS sequence"/>
</dbReference>
<name>A0A0D2J9Q1_9BACT</name>
<feature type="transmembrane region" description="Helical" evidence="1">
    <location>
        <begin position="389"/>
        <end position="407"/>
    </location>
</feature>
<dbReference type="Pfam" id="PF01970">
    <property type="entry name" value="TctA"/>
    <property type="match status" value="1"/>
</dbReference>
<feature type="transmembrane region" description="Helical" evidence="1">
    <location>
        <begin position="413"/>
        <end position="443"/>
    </location>
</feature>
<organism evidence="3 4">
    <name type="scientific">Dethiosulfatarculus sandiegensis</name>
    <dbReference type="NCBI Taxonomy" id="1429043"/>
    <lineage>
        <taxon>Bacteria</taxon>
        <taxon>Pseudomonadati</taxon>
        <taxon>Thermodesulfobacteriota</taxon>
        <taxon>Desulfarculia</taxon>
        <taxon>Desulfarculales</taxon>
        <taxon>Desulfarculaceae</taxon>
        <taxon>Dethiosulfatarculus</taxon>
    </lineage>
</organism>
<dbReference type="PANTHER" id="PTHR35342">
    <property type="entry name" value="TRICARBOXYLIC TRANSPORT PROTEIN"/>
    <property type="match status" value="1"/>
</dbReference>
<feature type="transmembrane region" description="Helical" evidence="1">
    <location>
        <begin position="109"/>
        <end position="135"/>
    </location>
</feature>
<feature type="transmembrane region" description="Helical" evidence="1">
    <location>
        <begin position="20"/>
        <end position="49"/>
    </location>
</feature>
<feature type="transmembrane region" description="Helical" evidence="1">
    <location>
        <begin position="61"/>
        <end position="82"/>
    </location>
</feature>
<evidence type="ECO:0000256" key="1">
    <source>
        <dbReference type="SAM" id="Phobius"/>
    </source>
</evidence>
<feature type="transmembrane region" description="Helical" evidence="1">
    <location>
        <begin position="464"/>
        <end position="487"/>
    </location>
</feature>
<protein>
    <submittedName>
        <fullName evidence="3">C4-dicarboxylate ABC transporter permease</fullName>
    </submittedName>
</protein>
<keyword evidence="1" id="KW-0472">Membrane</keyword>
<proteinExistence type="predicted"/>
<dbReference type="PANTHER" id="PTHR35342:SF5">
    <property type="entry name" value="TRICARBOXYLIC TRANSPORT PROTEIN"/>
    <property type="match status" value="1"/>
</dbReference>
<keyword evidence="4" id="KW-1185">Reference proteome</keyword>
<evidence type="ECO:0000313" key="4">
    <source>
        <dbReference type="Proteomes" id="UP000032233"/>
    </source>
</evidence>
<feature type="transmembrane region" description="Helical" evidence="1">
    <location>
        <begin position="253"/>
        <end position="281"/>
    </location>
</feature>
<dbReference type="OrthoDB" id="9781349at2"/>
<feature type="transmembrane region" description="Helical" evidence="1">
    <location>
        <begin position="147"/>
        <end position="163"/>
    </location>
</feature>
<feature type="transmembrane region" description="Helical" evidence="1">
    <location>
        <begin position="169"/>
        <end position="190"/>
    </location>
</feature>
<dbReference type="RefSeq" id="WP_044347511.1">
    <property type="nucleotide sequence ID" value="NZ_AZAC01000008.1"/>
</dbReference>
<feature type="domain" description="DUF112" evidence="2">
    <location>
        <begin position="20"/>
        <end position="438"/>
    </location>
</feature>
<evidence type="ECO:0000259" key="2">
    <source>
        <dbReference type="Pfam" id="PF01970"/>
    </source>
</evidence>
<feature type="transmembrane region" description="Helical" evidence="1">
    <location>
        <begin position="329"/>
        <end position="348"/>
    </location>
</feature>
<sequence length="495" mass="51804">MGVFELLTAGLGSFSEPFTLFLVVAGSVLGIFFGAIPGLTATMGMAIFMPMTFAMSDVHGMVFLVGIYVGACYSGSLSSILVNIPGTPSAIATGFDGHTMAKKGKAGQAIGYATLASALGGLFGVLILVFAAPVLASLALEFSAQEYTGIALLGISIVSYISFGSTIKGLIGGLIGLLLATVGQDVISAYPRFVFGSKDLQAGLQMIPVMVGFFGVTEVLVKLESETRVQQVTAKISKVLPKFSELFRFGPKMAFSSIIGTFIGAIPAAGGAIASMAAYGLQKRFSKDSEKYGTGIPEGVVAAEAANNAAVGGAFVPMLSLGIPGDPQTAILIGALMINGLAPGPLLFATRPDIISTIYLGNVFSVVTFALVGLFGARYFARLIKVPSHFLLPAILLACIVGAYAIRNTMFDVWVLLGCGLLGYLLQKISIMPAPIILGFVLGPILEDNFRRSLIMSNGDWSTFVTRPISLFLILVNLAILLGPSLWSRFRCKPD</sequence>
<evidence type="ECO:0000313" key="3">
    <source>
        <dbReference type="EMBL" id="KIX14874.1"/>
    </source>
</evidence>
<gene>
    <name evidence="3" type="ORF">X474_06930</name>
</gene>
<dbReference type="InterPro" id="IPR002823">
    <property type="entry name" value="DUF112_TM"/>
</dbReference>
<dbReference type="STRING" id="1429043.X474_06930"/>
<dbReference type="InParanoid" id="A0A0D2J9Q1"/>
<keyword evidence="1" id="KW-0812">Transmembrane</keyword>
<feature type="transmembrane region" description="Helical" evidence="1">
    <location>
        <begin position="354"/>
        <end position="377"/>
    </location>
</feature>
<feature type="transmembrane region" description="Helical" evidence="1">
    <location>
        <begin position="202"/>
        <end position="221"/>
    </location>
</feature>
<dbReference type="EMBL" id="AZAC01000008">
    <property type="protein sequence ID" value="KIX14874.1"/>
    <property type="molecule type" value="Genomic_DNA"/>
</dbReference>
<dbReference type="AlphaFoldDB" id="A0A0D2J9Q1"/>
<keyword evidence="1" id="KW-1133">Transmembrane helix</keyword>
<reference evidence="3 4" key="1">
    <citation type="submission" date="2013-11" db="EMBL/GenBank/DDBJ databases">
        <title>Metagenomic analysis of a methanogenic consortium involved in long chain n-alkane degradation.</title>
        <authorList>
            <person name="Davidova I.A."/>
            <person name="Callaghan A.V."/>
            <person name="Wawrik B."/>
            <person name="Pruitt S."/>
            <person name="Marks C."/>
            <person name="Duncan K.E."/>
            <person name="Suflita J.M."/>
        </authorList>
    </citation>
    <scope>NUCLEOTIDE SEQUENCE [LARGE SCALE GENOMIC DNA]</scope>
    <source>
        <strain evidence="3 4">SPR</strain>
    </source>
</reference>
<accession>A0A0D2J9Q1</accession>
<dbReference type="PATRIC" id="fig|1429043.3.peg.1471"/>
<comment type="caution">
    <text evidence="3">The sequence shown here is derived from an EMBL/GenBank/DDBJ whole genome shotgun (WGS) entry which is preliminary data.</text>
</comment>